<reference evidence="1 2" key="1">
    <citation type="submission" date="2024-04" db="EMBL/GenBank/DDBJ databases">
        <title>Phyllosticta paracitricarpa is synonymous to the EU quarantine fungus P. citricarpa based on phylogenomic analyses.</title>
        <authorList>
            <consortium name="Lawrence Berkeley National Laboratory"/>
            <person name="Van Ingen-Buijs V.A."/>
            <person name="Van Westerhoven A.C."/>
            <person name="Haridas S."/>
            <person name="Skiadas P."/>
            <person name="Martin F."/>
            <person name="Groenewald J.Z."/>
            <person name="Crous P.W."/>
            <person name="Seidl M.F."/>
        </authorList>
    </citation>
    <scope>NUCLEOTIDE SEQUENCE [LARGE SCALE GENOMIC DNA]</scope>
    <source>
        <strain evidence="1 2">CBS 122670</strain>
    </source>
</reference>
<proteinExistence type="predicted"/>
<accession>A0ABR1LEE6</accession>
<dbReference type="Proteomes" id="UP001365128">
    <property type="component" value="Unassembled WGS sequence"/>
</dbReference>
<organism evidence="1 2">
    <name type="scientific">Phyllosticta citricarpa</name>
    <dbReference type="NCBI Taxonomy" id="55181"/>
    <lineage>
        <taxon>Eukaryota</taxon>
        <taxon>Fungi</taxon>
        <taxon>Dikarya</taxon>
        <taxon>Ascomycota</taxon>
        <taxon>Pezizomycotina</taxon>
        <taxon>Dothideomycetes</taxon>
        <taxon>Dothideomycetes incertae sedis</taxon>
        <taxon>Botryosphaeriales</taxon>
        <taxon>Phyllostictaceae</taxon>
        <taxon>Phyllosticta</taxon>
    </lineage>
</organism>
<sequence length="271" mass="30829">MSAHHCHNRYPYRRKLARHAHYDGHQPDEHSAALLGSREPRTKSSIQTLLSSNKTHANPPLIPLLFLSTDKPTSTNPRSIQKMELHTWIECIALFTFINHLPWVFFPAPPASYLNDHASLISNPSNLFIVTHHTPFCEEHGDALFGGLCLWVYIITRLIHPHVGPALGAGVRWLDWQLLILLFKGVAVYNRVMWYVRGVRDALKLLWGVVYGKLAAALWRADKEAFLLLVQVAAAVDWVKRFGRDLVKVFWPTPRVSALDERAKGPKEFGL</sequence>
<name>A0ABR1LEE6_9PEZI</name>
<protein>
    <submittedName>
        <fullName evidence="1">Uncharacterized protein</fullName>
    </submittedName>
</protein>
<dbReference type="EMBL" id="JBBPDW010000045">
    <property type="protein sequence ID" value="KAK7533608.1"/>
    <property type="molecule type" value="Genomic_DNA"/>
</dbReference>
<evidence type="ECO:0000313" key="1">
    <source>
        <dbReference type="EMBL" id="KAK7533608.1"/>
    </source>
</evidence>
<evidence type="ECO:0000313" key="2">
    <source>
        <dbReference type="Proteomes" id="UP001365128"/>
    </source>
</evidence>
<feature type="non-terminal residue" evidence="1">
    <location>
        <position position="271"/>
    </location>
</feature>
<keyword evidence="2" id="KW-1185">Reference proteome</keyword>
<comment type="caution">
    <text evidence="1">The sequence shown here is derived from an EMBL/GenBank/DDBJ whole genome shotgun (WGS) entry which is preliminary data.</text>
</comment>
<gene>
    <name evidence="1" type="ORF">IWX46DRAFT_613081</name>
</gene>